<dbReference type="EMBL" id="SWFT01000018">
    <property type="protein sequence ID" value="KAA8907956.1"/>
    <property type="molecule type" value="Genomic_DNA"/>
</dbReference>
<dbReference type="VEuPathDB" id="FungiDB:DIURU_000366"/>
<dbReference type="InterPro" id="IPR050357">
    <property type="entry name" value="Arrestin_domain-protein"/>
</dbReference>
<feature type="region of interest" description="Disordered" evidence="1">
    <location>
        <begin position="765"/>
        <end position="821"/>
    </location>
</feature>
<evidence type="ECO:0000256" key="1">
    <source>
        <dbReference type="SAM" id="MobiDB-lite"/>
    </source>
</evidence>
<organism evidence="3 4">
    <name type="scientific">Diutina rugosa</name>
    <name type="common">Yeast</name>
    <name type="synonym">Candida rugosa</name>
    <dbReference type="NCBI Taxonomy" id="5481"/>
    <lineage>
        <taxon>Eukaryota</taxon>
        <taxon>Fungi</taxon>
        <taxon>Dikarya</taxon>
        <taxon>Ascomycota</taxon>
        <taxon>Saccharomycotina</taxon>
        <taxon>Pichiomycetes</taxon>
        <taxon>Debaryomycetaceae</taxon>
        <taxon>Diutina</taxon>
    </lineage>
</organism>
<feature type="region of interest" description="Disordered" evidence="1">
    <location>
        <begin position="148"/>
        <end position="196"/>
    </location>
</feature>
<gene>
    <name evidence="3" type="ORF">DIURU_000366</name>
</gene>
<dbReference type="GO" id="GO:0030674">
    <property type="term" value="F:protein-macromolecule adaptor activity"/>
    <property type="evidence" value="ECO:0007669"/>
    <property type="project" value="TreeGrafter"/>
</dbReference>
<dbReference type="GO" id="GO:0005886">
    <property type="term" value="C:plasma membrane"/>
    <property type="evidence" value="ECO:0007669"/>
    <property type="project" value="TreeGrafter"/>
</dbReference>
<comment type="caution">
    <text evidence="3">The sequence shown here is derived from an EMBL/GenBank/DDBJ whole genome shotgun (WGS) entry which is preliminary data.</text>
</comment>
<name>A0A642UYR7_DIURU</name>
<dbReference type="OMA" id="NMELPTY"/>
<proteinExistence type="predicted"/>
<feature type="region of interest" description="Disordered" evidence="1">
    <location>
        <begin position="70"/>
        <end position="91"/>
    </location>
</feature>
<dbReference type="SMART" id="SM01017">
    <property type="entry name" value="Arrestin_C"/>
    <property type="match status" value="1"/>
</dbReference>
<protein>
    <recommendedName>
        <fullName evidence="2">Arrestin C-terminal-like domain-containing protein</fullName>
    </recommendedName>
</protein>
<dbReference type="GO" id="GO:0031625">
    <property type="term" value="F:ubiquitin protein ligase binding"/>
    <property type="evidence" value="ECO:0007669"/>
    <property type="project" value="TreeGrafter"/>
</dbReference>
<accession>A0A642UYR7</accession>
<dbReference type="OrthoDB" id="2333384at2759"/>
<dbReference type="GO" id="GO:0005829">
    <property type="term" value="C:cytosol"/>
    <property type="evidence" value="ECO:0007669"/>
    <property type="project" value="TreeGrafter"/>
</dbReference>
<dbReference type="GO" id="GO:0070086">
    <property type="term" value="P:ubiquitin-dependent endocytosis"/>
    <property type="evidence" value="ECO:0007669"/>
    <property type="project" value="TreeGrafter"/>
</dbReference>
<feature type="compositionally biased region" description="Polar residues" evidence="1">
    <location>
        <begin position="795"/>
        <end position="815"/>
    </location>
</feature>
<dbReference type="PANTHER" id="PTHR11188:SF17">
    <property type="entry name" value="FI21816P1"/>
    <property type="match status" value="1"/>
</dbReference>
<dbReference type="RefSeq" id="XP_034014888.1">
    <property type="nucleotide sequence ID" value="XM_034156446.1"/>
</dbReference>
<evidence type="ECO:0000313" key="3">
    <source>
        <dbReference type="EMBL" id="KAA8907956.1"/>
    </source>
</evidence>
<feature type="compositionally biased region" description="Basic and acidic residues" evidence="1">
    <location>
        <begin position="80"/>
        <end position="91"/>
    </location>
</feature>
<reference evidence="3 4" key="1">
    <citation type="submission" date="2019-07" db="EMBL/GenBank/DDBJ databases">
        <title>Genome assembly of two rare yeast pathogens: Diutina rugosa and Trichomonascus ciferrii.</title>
        <authorList>
            <person name="Mixao V."/>
            <person name="Saus E."/>
            <person name="Hansen A."/>
            <person name="Lass-Flor C."/>
            <person name="Gabaldon T."/>
        </authorList>
    </citation>
    <scope>NUCLEOTIDE SEQUENCE [LARGE SCALE GENOMIC DNA]</scope>
    <source>
        <strain evidence="3 4">CBS 613</strain>
    </source>
</reference>
<feature type="region of interest" description="Disordered" evidence="1">
    <location>
        <begin position="691"/>
        <end position="711"/>
    </location>
</feature>
<dbReference type="GeneID" id="54779019"/>
<feature type="region of interest" description="Disordered" evidence="1">
    <location>
        <begin position="1"/>
        <end position="56"/>
    </location>
</feature>
<feature type="compositionally biased region" description="Low complexity" evidence="1">
    <location>
        <begin position="29"/>
        <end position="48"/>
    </location>
</feature>
<keyword evidence="4" id="KW-1185">Reference proteome</keyword>
<evidence type="ECO:0000259" key="2">
    <source>
        <dbReference type="SMART" id="SM01017"/>
    </source>
</evidence>
<dbReference type="PANTHER" id="PTHR11188">
    <property type="entry name" value="ARRESTIN DOMAIN CONTAINING PROTEIN"/>
    <property type="match status" value="1"/>
</dbReference>
<feature type="region of interest" description="Disordered" evidence="1">
    <location>
        <begin position="317"/>
        <end position="337"/>
    </location>
</feature>
<dbReference type="Pfam" id="PF02752">
    <property type="entry name" value="Arrestin_C"/>
    <property type="match status" value="1"/>
</dbReference>
<feature type="domain" description="Arrestin C-terminal-like" evidence="2">
    <location>
        <begin position="414"/>
        <end position="637"/>
    </location>
</feature>
<dbReference type="Proteomes" id="UP000449547">
    <property type="component" value="Unassembled WGS sequence"/>
</dbReference>
<feature type="compositionally biased region" description="Low complexity" evidence="1">
    <location>
        <begin position="160"/>
        <end position="183"/>
    </location>
</feature>
<dbReference type="InterPro" id="IPR011022">
    <property type="entry name" value="Arrestin_C-like"/>
</dbReference>
<evidence type="ECO:0000313" key="4">
    <source>
        <dbReference type="Proteomes" id="UP000449547"/>
    </source>
</evidence>
<sequence length="848" mass="91404">MTNYFDKFRSRVRRQSEPAVPSEPPLPPTTSAFSDRAPSSSTASSASPERPRRSSIAMISEVKHKIHRARAVSLGSSDQPTRRLVHDQTSEVAHRKLSGILADLGLQDPLVVSASSASSSSASASAVQFAVANTHDVVFVAPASSSSFTYEDEDGGGGASSQAPSSPALSPAASPALSPTSPTSSPPPPGDEPSFAERFCTFTSPNYLCTKIDSDTPIPHTFAVMVELDRRQRDVKPLEVDLTSEVTTCWPTSDGHSTIERFSIGALRWRCSFAQPDYFISYANSHSAAATGAGSGSRHALAAHELASRSRPYRLAPVRSSAAGESPASERVGPSEVAPSAEPGIYVFLLPVLLPPHMPASIATANGHLAHKLAAKFSSGGHVTTIDYPVSVARLPPSNATSVADKPIFVNRVWNDSLHYFITFPRKYAALGSEHTINIKLIPMVKDVIIKRIKVNVLERITYVSRDLTKEYDYDGDDPSGFNAMFSHRTSNKTRERVVGLCEVKTKSKRSTTTTPQPFRNQVVKCPDNNLLHSCYEPERKRSGAATGGVVATPLDINVALPFPTSPLDAANISGRQPAKEGITRALYPDSNFRHIQIHHRLQVCFRISKPDASDGGRMHHYEVVVDTPLILLSAKCHDDSMQLPCYHEIDGVVDSSGISVRPFDPELLGQPSEPLPTFEEAVSRTERSMSVFDDEVPPSTSRGPSPEALPDLIELPTPLDTPERTNYFDVPPPAAPSEVPVPRPVFTEPQFNRPPLAKPPSYAAVDEAISPHDGAGSLASEGDHSDQGLDTALDTASTNNTSVLDTESTSASNVEDTDGKSLASGFFEQRLPLMQHYSSDTIARQPS</sequence>
<dbReference type="AlphaFoldDB" id="A0A642UYR7"/>